<sequence length="951" mass="111537">ILTVSGGACESECRLRAMEEQQPEVTSHKSNENPALDGRVVAWIEEESNLICDLASLDATFDLVGSREARNRSESREETFLYSDYLEERETTRAETSPLVLIRREKRRKEEEKLLGLFSKTEVRNVMIVTGFVIFFVAFLVDYNLSKELAADSQYRRWNDPSNHWLRTYFSDIEQWDDAREMRLDNFIDVFFVYSKSIERSSKWKNILVKMERFLRYHRPEIKFHIVRCFDEDNSCREIFGLQQKAPAVVIHNERRFHVYAGRLSIDHVFAWIERMISPIEIIFDLEDYYHKFLKYDVTFTAHFPFSKSKDGIRTNARFPGFERVARARMTGTPDSHRTRFFVVLNRTLAEYLKIENPGTVLFQSLLGRYEYLQSGYKESELGSYVHHWDRASFRVPFVYKGLHHNNRFKIQSNRYFTKIVNGTTVVLFTRHEPLYYPGTEDVNIFREISLEYSDCDLRPEWQWRVPKKIYHPRRYALEMNALNIERQQRMMDDRRKLEKTRLDESTRSCCHSLSLLRSMDDLCSSCRSSPEKGCDETRWQCNLDLGFLWKLNANSTNLFDSEVCEALHGEMSEERIVNACCKDVLNVDKSGRNSDIDDDRLRAWLNEDAFRAFLARSQGNKERKVSDAGLDAPRNKTLWKKGCQVDPALRFVIVDMKKSPSLARRFGLDPQGPPRVAIIDAAEERTSVMESQFNRETLRRFVASFYTGEMQWTAMNKGDFTQHRRDDTNAGGEVIEDGKEVMRMKELDHDGFTQLTRKTMLDRDSILFLTGGASHAASMVLHFQVYETMQFFRQRGIHIDFYSYDVTVNEVPYNFKMSRFPSVYFLPADRPLDSLDFPSGLQFTSSNLVFYALASLSYNVRWQTLLNEDKPNPTVIRHLRQRIDEMERSLRRRRMSQEEGEESTRLITSRLRASRLLLSNLQERHSSSSEDLIRAMATLQKSPGLPLQHN</sequence>
<proteinExistence type="predicted"/>
<evidence type="ECO:0000313" key="2">
    <source>
        <dbReference type="Proteomes" id="UP001432322"/>
    </source>
</evidence>
<dbReference type="PANTHER" id="PTHR46497:SF1">
    <property type="entry name" value="THIOREDOXIN DOMAIN-CONTAINING PROTEIN 11"/>
    <property type="match status" value="1"/>
</dbReference>
<dbReference type="PANTHER" id="PTHR46497">
    <property type="entry name" value="THIOREDOXIN DOMAIN-CONTAINING PROTEIN 11"/>
    <property type="match status" value="1"/>
</dbReference>
<dbReference type="EMBL" id="BTSY01000007">
    <property type="protein sequence ID" value="GMT35186.1"/>
    <property type="molecule type" value="Genomic_DNA"/>
</dbReference>
<accession>A0AAV5WT17</accession>
<keyword evidence="2" id="KW-1185">Reference proteome</keyword>
<protein>
    <submittedName>
        <fullName evidence="1">Uncharacterized protein</fullName>
    </submittedName>
</protein>
<evidence type="ECO:0000313" key="1">
    <source>
        <dbReference type="EMBL" id="GMT35186.1"/>
    </source>
</evidence>
<organism evidence="1 2">
    <name type="scientific">Pristionchus fissidentatus</name>
    <dbReference type="NCBI Taxonomy" id="1538716"/>
    <lineage>
        <taxon>Eukaryota</taxon>
        <taxon>Metazoa</taxon>
        <taxon>Ecdysozoa</taxon>
        <taxon>Nematoda</taxon>
        <taxon>Chromadorea</taxon>
        <taxon>Rhabditida</taxon>
        <taxon>Rhabditina</taxon>
        <taxon>Diplogasteromorpha</taxon>
        <taxon>Diplogasteroidea</taxon>
        <taxon>Neodiplogasteridae</taxon>
        <taxon>Pristionchus</taxon>
    </lineage>
</organism>
<reference evidence="1" key="1">
    <citation type="submission" date="2023-10" db="EMBL/GenBank/DDBJ databases">
        <title>Genome assembly of Pristionchus species.</title>
        <authorList>
            <person name="Yoshida K."/>
            <person name="Sommer R.J."/>
        </authorList>
    </citation>
    <scope>NUCLEOTIDE SEQUENCE</scope>
    <source>
        <strain evidence="1">RS5133</strain>
    </source>
</reference>
<dbReference type="AlphaFoldDB" id="A0AAV5WT17"/>
<name>A0AAV5WT17_9BILA</name>
<gene>
    <name evidence="1" type="ORF">PFISCL1PPCAC_26483</name>
</gene>
<dbReference type="InterPro" id="IPR052792">
    <property type="entry name" value="Thioredoxin_dom-contain_11"/>
</dbReference>
<comment type="caution">
    <text evidence="1">The sequence shown here is derived from an EMBL/GenBank/DDBJ whole genome shotgun (WGS) entry which is preliminary data.</text>
</comment>
<dbReference type="Gene3D" id="3.40.30.10">
    <property type="entry name" value="Glutaredoxin"/>
    <property type="match status" value="1"/>
</dbReference>
<feature type="non-terminal residue" evidence="1">
    <location>
        <position position="1"/>
    </location>
</feature>
<dbReference type="Proteomes" id="UP001432322">
    <property type="component" value="Unassembled WGS sequence"/>
</dbReference>